<organism evidence="1 2">
    <name type="scientific">Novosphingobium rhizovicinum</name>
    <dbReference type="NCBI Taxonomy" id="3228928"/>
    <lineage>
        <taxon>Bacteria</taxon>
        <taxon>Pseudomonadati</taxon>
        <taxon>Pseudomonadota</taxon>
        <taxon>Alphaproteobacteria</taxon>
        <taxon>Sphingomonadales</taxon>
        <taxon>Sphingomonadaceae</taxon>
        <taxon>Novosphingobium</taxon>
    </lineage>
</organism>
<name>A0ABV3RDB7_9SPHN</name>
<comment type="caution">
    <text evidence="1">The sequence shown here is derived from an EMBL/GenBank/DDBJ whole genome shotgun (WGS) entry which is preliminary data.</text>
</comment>
<dbReference type="EMBL" id="JBFNXR010000042">
    <property type="protein sequence ID" value="MEW9855689.1"/>
    <property type="molecule type" value="Genomic_DNA"/>
</dbReference>
<proteinExistence type="predicted"/>
<protein>
    <submittedName>
        <fullName evidence="1">Uncharacterized protein</fullName>
    </submittedName>
</protein>
<accession>A0ABV3RDB7</accession>
<evidence type="ECO:0000313" key="1">
    <source>
        <dbReference type="EMBL" id="MEW9855689.1"/>
    </source>
</evidence>
<evidence type="ECO:0000313" key="2">
    <source>
        <dbReference type="Proteomes" id="UP001556118"/>
    </source>
</evidence>
<keyword evidence="2" id="KW-1185">Reference proteome</keyword>
<dbReference type="Proteomes" id="UP001556118">
    <property type="component" value="Unassembled WGS sequence"/>
</dbReference>
<dbReference type="RefSeq" id="WP_367773508.1">
    <property type="nucleotide sequence ID" value="NZ_JBFNXR010000042.1"/>
</dbReference>
<reference evidence="1 2" key="1">
    <citation type="submission" date="2024-06" db="EMBL/GenBank/DDBJ databases">
        <title>Novosphingobium rhizovicinus M1R2S20.</title>
        <authorList>
            <person name="Sun J.-Q."/>
        </authorList>
    </citation>
    <scope>NUCLEOTIDE SEQUENCE [LARGE SCALE GENOMIC DNA]</scope>
    <source>
        <strain evidence="1 2">M1R2S20</strain>
    </source>
</reference>
<sequence length="74" mass="8498">MSRLLNIDLPQADVERQCAEHHVSISAIEPLPCGGTHLVCVRPEEAEEMRQLFSEKLIPGIVRRFPFYRARGPW</sequence>
<gene>
    <name evidence="1" type="ORF">ABUH87_11065</name>
</gene>